<reference evidence="1 2" key="1">
    <citation type="submission" date="2019-02" db="EMBL/GenBank/DDBJ databases">
        <title>Bacterial novel species Emticicia sp. 17J42-9 isolated from soil.</title>
        <authorList>
            <person name="Jung H.-Y."/>
        </authorList>
    </citation>
    <scope>NUCLEOTIDE SEQUENCE [LARGE SCALE GENOMIC DNA]</scope>
    <source>
        <strain evidence="1 2">17J42-9</strain>
    </source>
</reference>
<dbReference type="OrthoDB" id="1396884at2"/>
<evidence type="ECO:0000313" key="1">
    <source>
        <dbReference type="EMBL" id="RYU94454.1"/>
    </source>
</evidence>
<dbReference type="Proteomes" id="UP000293162">
    <property type="component" value="Unassembled WGS sequence"/>
</dbReference>
<dbReference type="AlphaFoldDB" id="A0A4Q5LXH5"/>
<name>A0A4Q5LXH5_9BACT</name>
<sequence>MKKFVLLLIIFIPLISLAQSGIILPNSIDLPKVTALATCGITEKGKMVYRITDNKAYYCNGTAWQEMTGGGFNLPYSGTGTNTDVPLFRIINNTGTAIWAEGDNGYGIYAQSNNTGLRGVSIDRYAVHGTSTYDIAILGVSSLSHGVFGTSNGVNGYGIYGTGINGRAGYFDGNLKVANDLIVNEDKGIIQNSSSTQLKHYSRKVTFNHTIAPFSTLISDDIPIATFSAKPVVYIGDIENQLNDYYKIILSIVSVDENSIRIRLYNSSNTESTFTATWNIIAVGPK</sequence>
<evidence type="ECO:0008006" key="3">
    <source>
        <dbReference type="Google" id="ProtNLM"/>
    </source>
</evidence>
<gene>
    <name evidence="1" type="ORF">EWM59_16780</name>
</gene>
<dbReference type="RefSeq" id="WP_130022388.1">
    <property type="nucleotide sequence ID" value="NZ_SEWF01000025.1"/>
</dbReference>
<keyword evidence="2" id="KW-1185">Reference proteome</keyword>
<comment type="caution">
    <text evidence="1">The sequence shown here is derived from an EMBL/GenBank/DDBJ whole genome shotgun (WGS) entry which is preliminary data.</text>
</comment>
<proteinExistence type="predicted"/>
<accession>A0A4Q5LXH5</accession>
<organism evidence="1 2">
    <name type="scientific">Emticicia agri</name>
    <dbReference type="NCBI Taxonomy" id="2492393"/>
    <lineage>
        <taxon>Bacteria</taxon>
        <taxon>Pseudomonadati</taxon>
        <taxon>Bacteroidota</taxon>
        <taxon>Cytophagia</taxon>
        <taxon>Cytophagales</taxon>
        <taxon>Leadbetterellaceae</taxon>
        <taxon>Emticicia</taxon>
    </lineage>
</organism>
<dbReference type="EMBL" id="SEWF01000025">
    <property type="protein sequence ID" value="RYU94454.1"/>
    <property type="molecule type" value="Genomic_DNA"/>
</dbReference>
<evidence type="ECO:0000313" key="2">
    <source>
        <dbReference type="Proteomes" id="UP000293162"/>
    </source>
</evidence>
<protein>
    <recommendedName>
        <fullName evidence="3">H-type lectin domain-containing protein</fullName>
    </recommendedName>
</protein>